<feature type="region of interest" description="Disordered" evidence="3">
    <location>
        <begin position="189"/>
        <end position="226"/>
    </location>
</feature>
<keyword evidence="2" id="KW-0342">GTP-binding</keyword>
<sequence>MSTSFNSNRRSGSTNTNRLNRKVAVMGYPHVGKSALVLRFTQNVFPEKYESTIEDQHQKQLSFFQRDYNLRVTDTGGQQEYTVFPRSCSLDINGFILVYAIDDRKSFEMCSNIYDKIVRTYGDTSIPIVVVGNKTDLGAQRVVQFDEGEALARQWDAKFLEITARELNRVNEVFELLLREIEISRGNISANDHRRGGGASSPSAFRSSVHANNRSSSPDGKSCIIS</sequence>
<dbReference type="InterPro" id="IPR001806">
    <property type="entry name" value="Small_GTPase"/>
</dbReference>
<reference evidence="4" key="2">
    <citation type="submission" date="2022-06" db="UniProtKB">
        <authorList>
            <consortium name="EnsemblMetazoa"/>
        </authorList>
    </citation>
    <scope>IDENTIFICATION</scope>
    <source>
        <strain evidence="4">DF5081</strain>
    </source>
</reference>
<protein>
    <submittedName>
        <fullName evidence="4">Uncharacterized protein</fullName>
    </submittedName>
</protein>
<accession>A0A8R1HGS4</accession>
<dbReference type="InterPro" id="IPR020849">
    <property type="entry name" value="Small_GTPase_Ras-type"/>
</dbReference>
<keyword evidence="1" id="KW-0547">Nucleotide-binding</keyword>
<dbReference type="OMA" id="RGNISAN"/>
<evidence type="ECO:0000256" key="2">
    <source>
        <dbReference type="ARBA" id="ARBA00023134"/>
    </source>
</evidence>
<dbReference type="InterPro" id="IPR027417">
    <property type="entry name" value="P-loop_NTPase"/>
</dbReference>
<dbReference type="GO" id="GO:0005525">
    <property type="term" value="F:GTP binding"/>
    <property type="evidence" value="ECO:0007669"/>
    <property type="project" value="UniProtKB-KW"/>
</dbReference>
<evidence type="ECO:0000256" key="1">
    <source>
        <dbReference type="ARBA" id="ARBA00022741"/>
    </source>
</evidence>
<evidence type="ECO:0000313" key="5">
    <source>
        <dbReference type="Proteomes" id="UP000005237"/>
    </source>
</evidence>
<dbReference type="Proteomes" id="UP000005237">
    <property type="component" value="Unassembled WGS sequence"/>
</dbReference>
<dbReference type="PRINTS" id="PR00449">
    <property type="entry name" value="RASTRNSFRMNG"/>
</dbReference>
<feature type="compositionally biased region" description="Polar residues" evidence="3">
    <location>
        <begin position="200"/>
        <end position="226"/>
    </location>
</feature>
<organism evidence="4 5">
    <name type="scientific">Caenorhabditis japonica</name>
    <dbReference type="NCBI Taxonomy" id="281687"/>
    <lineage>
        <taxon>Eukaryota</taxon>
        <taxon>Metazoa</taxon>
        <taxon>Ecdysozoa</taxon>
        <taxon>Nematoda</taxon>
        <taxon>Chromadorea</taxon>
        <taxon>Rhabditida</taxon>
        <taxon>Rhabditina</taxon>
        <taxon>Rhabditomorpha</taxon>
        <taxon>Rhabditoidea</taxon>
        <taxon>Rhabditidae</taxon>
        <taxon>Peloderinae</taxon>
        <taxon>Caenorhabditis</taxon>
    </lineage>
</organism>
<name>A0A8R1HGS4_CAEJA</name>
<keyword evidence="5" id="KW-1185">Reference proteome</keyword>
<dbReference type="GO" id="GO:0003924">
    <property type="term" value="F:GTPase activity"/>
    <property type="evidence" value="ECO:0007669"/>
    <property type="project" value="InterPro"/>
</dbReference>
<dbReference type="PROSITE" id="PS51421">
    <property type="entry name" value="RAS"/>
    <property type="match status" value="1"/>
</dbReference>
<proteinExistence type="predicted"/>
<dbReference type="Gene3D" id="3.40.50.300">
    <property type="entry name" value="P-loop containing nucleotide triphosphate hydrolases"/>
    <property type="match status" value="1"/>
</dbReference>
<dbReference type="NCBIfam" id="TIGR00231">
    <property type="entry name" value="small_GTP"/>
    <property type="match status" value="1"/>
</dbReference>
<dbReference type="EnsemblMetazoa" id="CJA01193.1">
    <property type="protein sequence ID" value="CJA01193.1"/>
    <property type="gene ID" value="WBGene00120397"/>
</dbReference>
<dbReference type="PANTHER" id="PTHR24070">
    <property type="entry name" value="RAS, DI-RAS, AND RHEB FAMILY MEMBERS OF SMALL GTPASE SUPERFAMILY"/>
    <property type="match status" value="1"/>
</dbReference>
<evidence type="ECO:0000256" key="3">
    <source>
        <dbReference type="SAM" id="MobiDB-lite"/>
    </source>
</evidence>
<dbReference type="SMART" id="SM00174">
    <property type="entry name" value="RHO"/>
    <property type="match status" value="1"/>
</dbReference>
<dbReference type="SMART" id="SM00173">
    <property type="entry name" value="RAS"/>
    <property type="match status" value="1"/>
</dbReference>
<dbReference type="InterPro" id="IPR005225">
    <property type="entry name" value="Small_GTP-bd"/>
</dbReference>
<dbReference type="GO" id="GO:0016020">
    <property type="term" value="C:membrane"/>
    <property type="evidence" value="ECO:0007669"/>
    <property type="project" value="InterPro"/>
</dbReference>
<reference evidence="5" key="1">
    <citation type="submission" date="2010-08" db="EMBL/GenBank/DDBJ databases">
        <authorList>
            <consortium name="Caenorhabditis japonica Sequencing Consortium"/>
            <person name="Wilson R.K."/>
        </authorList>
    </citation>
    <scope>NUCLEOTIDE SEQUENCE [LARGE SCALE GENOMIC DNA]</scope>
    <source>
        <strain evidence="5">DF5081</strain>
    </source>
</reference>
<dbReference type="AlphaFoldDB" id="A0A8R1HGS4"/>
<evidence type="ECO:0000313" key="4">
    <source>
        <dbReference type="EnsemblMetazoa" id="CJA01193.1"/>
    </source>
</evidence>
<dbReference type="SUPFAM" id="SSF52540">
    <property type="entry name" value="P-loop containing nucleoside triphosphate hydrolases"/>
    <property type="match status" value="1"/>
</dbReference>
<dbReference type="PROSITE" id="PS51419">
    <property type="entry name" value="RAB"/>
    <property type="match status" value="1"/>
</dbReference>
<dbReference type="PROSITE" id="PS51420">
    <property type="entry name" value="RHO"/>
    <property type="match status" value="1"/>
</dbReference>
<dbReference type="Pfam" id="PF00071">
    <property type="entry name" value="Ras"/>
    <property type="match status" value="1"/>
</dbReference>
<dbReference type="SMART" id="SM00175">
    <property type="entry name" value="RAB"/>
    <property type="match status" value="1"/>
</dbReference>
<dbReference type="GO" id="GO:0007165">
    <property type="term" value="P:signal transduction"/>
    <property type="evidence" value="ECO:0007669"/>
    <property type="project" value="InterPro"/>
</dbReference>